<dbReference type="RefSeq" id="XP_033177896.1">
    <property type="nucleotide sequence ID" value="XM_033322005.1"/>
</dbReference>
<sequence length="240" mass="27727">MAEKVTKNQKLHEQSMKTAVQSQLAKIKKEEEEELWISGEELYTEGSSDEEEYEAQLRSRRKINSNQSSRASSANPSVERRGHSPVPSEIKSKSDHSIGARMDITENQFMLKFVSQYDKTSSKDSSRTPPIESPRSDRLPTTETSMSSVTKDLSELSTTEDQIENMEISWKANKELLHNNEELFRSEWDDDINISNIAAQDECIRKEILEVENLDNVIHVMNDKVKVNYLYCKMKHRSFF</sequence>
<evidence type="ECO:0000313" key="3">
    <source>
        <dbReference type="RefSeq" id="XP_033177896.1"/>
    </source>
</evidence>
<accession>A0A6P8LXB4</accession>
<evidence type="ECO:0000313" key="2">
    <source>
        <dbReference type="Proteomes" id="UP000515180"/>
    </source>
</evidence>
<protein>
    <submittedName>
        <fullName evidence="3">Myb-like protein V isoform X2</fullName>
    </submittedName>
</protein>
<feature type="compositionally biased region" description="Polar residues" evidence="1">
    <location>
        <begin position="141"/>
        <end position="160"/>
    </location>
</feature>
<keyword evidence="2" id="KW-1185">Reference proteome</keyword>
<dbReference type="OrthoDB" id="7617178at2759"/>
<dbReference type="GeneID" id="100742436"/>
<evidence type="ECO:0000256" key="1">
    <source>
        <dbReference type="SAM" id="MobiDB-lite"/>
    </source>
</evidence>
<gene>
    <name evidence="3" type="primary">LOC100742436</name>
</gene>
<name>A0A6P8LXB4_BOMIM</name>
<reference evidence="3" key="1">
    <citation type="submission" date="2025-08" db="UniProtKB">
        <authorList>
            <consortium name="RefSeq"/>
        </authorList>
    </citation>
    <scope>IDENTIFICATION</scope>
</reference>
<feature type="compositionally biased region" description="Low complexity" evidence="1">
    <location>
        <begin position="64"/>
        <end position="77"/>
    </location>
</feature>
<feature type="compositionally biased region" description="Basic and acidic residues" evidence="1">
    <location>
        <begin position="1"/>
        <end position="15"/>
    </location>
</feature>
<feature type="region of interest" description="Disordered" evidence="1">
    <location>
        <begin position="117"/>
        <end position="160"/>
    </location>
</feature>
<organism evidence="2 3">
    <name type="scientific">Bombus impatiens</name>
    <name type="common">Bumblebee</name>
    <dbReference type="NCBI Taxonomy" id="132113"/>
    <lineage>
        <taxon>Eukaryota</taxon>
        <taxon>Metazoa</taxon>
        <taxon>Ecdysozoa</taxon>
        <taxon>Arthropoda</taxon>
        <taxon>Hexapoda</taxon>
        <taxon>Insecta</taxon>
        <taxon>Pterygota</taxon>
        <taxon>Neoptera</taxon>
        <taxon>Endopterygota</taxon>
        <taxon>Hymenoptera</taxon>
        <taxon>Apocrita</taxon>
        <taxon>Aculeata</taxon>
        <taxon>Apoidea</taxon>
        <taxon>Anthophila</taxon>
        <taxon>Apidae</taxon>
        <taxon>Bombus</taxon>
        <taxon>Pyrobombus</taxon>
    </lineage>
</organism>
<dbReference type="AlphaFoldDB" id="A0A6P8LXB4"/>
<feature type="region of interest" description="Disordered" evidence="1">
    <location>
        <begin position="1"/>
        <end position="98"/>
    </location>
</feature>
<dbReference type="Proteomes" id="UP000515180">
    <property type="component" value="Unplaced"/>
</dbReference>
<proteinExistence type="predicted"/>